<evidence type="ECO:0000313" key="2">
    <source>
        <dbReference type="EMBL" id="SJM35638.1"/>
    </source>
</evidence>
<evidence type="ECO:0000256" key="1">
    <source>
        <dbReference type="SAM" id="MobiDB-lite"/>
    </source>
</evidence>
<sequence>MRLLPIGVQTRAQGSALGGARQANGYSQGDRPAHGGSAGFNLTDRNRLHHNERRQSQRVRA</sequence>
<gene>
    <name evidence="2" type="ORF">BQ8482_90013</name>
</gene>
<accession>A0A2P9AWU1</accession>
<proteinExistence type="predicted"/>
<dbReference type="EMBL" id="FUIG01000103">
    <property type="protein sequence ID" value="SJM35638.1"/>
    <property type="molecule type" value="Genomic_DNA"/>
</dbReference>
<dbReference type="AlphaFoldDB" id="A0A2P9AWU1"/>
<feature type="region of interest" description="Disordered" evidence="1">
    <location>
        <begin position="13"/>
        <end position="61"/>
    </location>
</feature>
<name>A0A2P9AWU1_9HYPH</name>
<reference evidence="3" key="1">
    <citation type="submission" date="2016-12" db="EMBL/GenBank/DDBJ databases">
        <authorList>
            <person name="Brunel B."/>
        </authorList>
    </citation>
    <scope>NUCLEOTIDE SEQUENCE [LARGE SCALE GENOMIC DNA]</scope>
</reference>
<feature type="compositionally biased region" description="Basic residues" evidence="1">
    <location>
        <begin position="47"/>
        <end position="61"/>
    </location>
</feature>
<evidence type="ECO:0000313" key="3">
    <source>
        <dbReference type="Proteomes" id="UP000245698"/>
    </source>
</evidence>
<dbReference type="Proteomes" id="UP000245698">
    <property type="component" value="Unassembled WGS sequence"/>
</dbReference>
<protein>
    <submittedName>
        <fullName evidence="2">Uncharacterized protein</fullName>
    </submittedName>
</protein>
<organism evidence="2 3">
    <name type="scientific">Mesorhizobium delmotii</name>
    <dbReference type="NCBI Taxonomy" id="1631247"/>
    <lineage>
        <taxon>Bacteria</taxon>
        <taxon>Pseudomonadati</taxon>
        <taxon>Pseudomonadota</taxon>
        <taxon>Alphaproteobacteria</taxon>
        <taxon>Hyphomicrobiales</taxon>
        <taxon>Phyllobacteriaceae</taxon>
        <taxon>Mesorhizobium</taxon>
    </lineage>
</organism>
<keyword evidence="3" id="KW-1185">Reference proteome</keyword>